<sequence length="272" mass="30165">MAYLALDYSDRKPLGKTSEKVAALGLGTLNIRDFIGAEKALLKAVELGLNVIEVSDTYALGLSMDLIKKVLTNIKRDELFIVFRVSPIILSDPSNAAVRFEQLLRKMNTSFVDVLMPAGYVDFISLDAEVKALENIADKGLTRHLGLSGFKVKHIVNVLHMLRKHDIVMVQSRYSVLNKRIERDLIPFAVKTGITVQACTTLEEGRALRHPVVLQIASKYGKTAAQVALSYVIAKSHVVALTKSERIDHVVEDKEAINLRLGEEDLNKLSMT</sequence>
<dbReference type="InterPro" id="IPR036812">
    <property type="entry name" value="NAD(P)_OxRdtase_dom_sf"/>
</dbReference>
<dbReference type="Gene3D" id="3.20.20.100">
    <property type="entry name" value="NADP-dependent oxidoreductase domain"/>
    <property type="match status" value="1"/>
</dbReference>
<comment type="caution">
    <text evidence="2">The sequence shown here is derived from an EMBL/GenBank/DDBJ whole genome shotgun (WGS) entry which is preliminary data.</text>
</comment>
<feature type="domain" description="NADP-dependent oxidoreductase" evidence="1">
    <location>
        <begin position="33"/>
        <end position="269"/>
    </location>
</feature>
<dbReference type="Pfam" id="PF00248">
    <property type="entry name" value="Aldo_ket_red"/>
    <property type="match status" value="1"/>
</dbReference>
<organism evidence="2">
    <name type="scientific">Ignisphaera aggregans</name>
    <dbReference type="NCBI Taxonomy" id="334771"/>
    <lineage>
        <taxon>Archaea</taxon>
        <taxon>Thermoproteota</taxon>
        <taxon>Thermoprotei</taxon>
        <taxon>Desulfurococcales</taxon>
        <taxon>Desulfurococcaceae</taxon>
        <taxon>Ignisphaera</taxon>
    </lineage>
</organism>
<dbReference type="InterPro" id="IPR020471">
    <property type="entry name" value="AKR"/>
</dbReference>
<proteinExistence type="predicted"/>
<evidence type="ECO:0000259" key="1">
    <source>
        <dbReference type="Pfam" id="PF00248"/>
    </source>
</evidence>
<accession>A0A7C4BCH0</accession>
<reference evidence="2" key="1">
    <citation type="journal article" date="2020" name="mSystems">
        <title>Genome- and Community-Level Interaction Insights into Carbon Utilization and Element Cycling Functions of Hydrothermarchaeota in Hydrothermal Sediment.</title>
        <authorList>
            <person name="Zhou Z."/>
            <person name="Liu Y."/>
            <person name="Xu W."/>
            <person name="Pan J."/>
            <person name="Luo Z.H."/>
            <person name="Li M."/>
        </authorList>
    </citation>
    <scope>NUCLEOTIDE SEQUENCE [LARGE SCALE GENOMIC DNA]</scope>
    <source>
        <strain evidence="2">SpSt-732</strain>
    </source>
</reference>
<dbReference type="PANTHER" id="PTHR43638">
    <property type="entry name" value="OXIDOREDUCTASE, ALDO/KETO REDUCTASE FAMILY PROTEIN"/>
    <property type="match status" value="1"/>
</dbReference>
<protein>
    <submittedName>
        <fullName evidence="2">Aldo/keto reductase</fullName>
    </submittedName>
</protein>
<gene>
    <name evidence="2" type="ORF">ENV14_06395</name>
</gene>
<evidence type="ECO:0000313" key="2">
    <source>
        <dbReference type="EMBL" id="HGI87999.1"/>
    </source>
</evidence>
<dbReference type="AlphaFoldDB" id="A0A7C4BCH0"/>
<dbReference type="SUPFAM" id="SSF51430">
    <property type="entry name" value="NAD(P)-linked oxidoreductase"/>
    <property type="match status" value="1"/>
</dbReference>
<dbReference type="InterPro" id="IPR023210">
    <property type="entry name" value="NADP_OxRdtase_dom"/>
</dbReference>
<name>A0A7C4BCH0_9CREN</name>
<dbReference type="EMBL" id="DTFF01000051">
    <property type="protein sequence ID" value="HGI87999.1"/>
    <property type="molecule type" value="Genomic_DNA"/>
</dbReference>
<dbReference type="PRINTS" id="PR00069">
    <property type="entry name" value="ALDKETRDTASE"/>
</dbReference>
<dbReference type="GO" id="GO:0016491">
    <property type="term" value="F:oxidoreductase activity"/>
    <property type="evidence" value="ECO:0007669"/>
    <property type="project" value="InterPro"/>
</dbReference>
<dbReference type="PANTHER" id="PTHR43638:SF3">
    <property type="entry name" value="ALDEHYDE REDUCTASE"/>
    <property type="match status" value="1"/>
</dbReference>